<evidence type="ECO:0000256" key="6">
    <source>
        <dbReference type="ARBA" id="ARBA00023004"/>
    </source>
</evidence>
<evidence type="ECO:0000256" key="9">
    <source>
        <dbReference type="RuleBase" id="RU000461"/>
    </source>
</evidence>
<comment type="cofactor">
    <cofactor evidence="1 8">
        <name>heme</name>
        <dbReference type="ChEBI" id="CHEBI:30413"/>
    </cofactor>
</comment>
<dbReference type="InterPro" id="IPR036396">
    <property type="entry name" value="Cyt_P450_sf"/>
</dbReference>
<sequence>MEYLRLSSFVEASLSTRNVLASSFVALVTYLLYSLVADNKSIPGFEIAGKEPGEWTNAKARRRFMTNAKGVLENGFKQAKNNIFQVIAASGPELILPVRYLDEIRNHPHMDLKGLMKADFFTNYDAFSAMGIGEKGNVVTNMVNRKLTTSLVLITAPVNEETNIALQNFFPPTKEWTPTQFGTRAQDVISQVSSRIFLGVPLCRNPEWIKIAKDFTVELMLATYSMRYTPSILRPLLYYFLPPVNKLKRTIKVAKAIIEPEVKERRRLRNEALARGEVLPKTLDAIEWMDDVARDDGIKDFDTVEGQLGLSLAAIATTSSTVNHLMYDIIDNPELIPELRKEIIAVMEEGQGWQKTSLYKLKLLDSVMKESQRINALGVVTMTRIVHKESTLSDGTVLPKGVRFSVPSLHMTDPEYWPNPNTFDGKRFLKLRELPGNTNKFQFATTTADHIGFGHGKHACPGRFFASNELKIMICHLIMKYDWKFKENKRPETLGVFNERIADPMAELLYKSRVSEVDF</sequence>
<gene>
    <name evidence="10" type="ORF">E6O75_ATG08866</name>
</gene>
<dbReference type="STRING" id="86259.A0A4Z1P0U7"/>
<dbReference type="SUPFAM" id="SSF48264">
    <property type="entry name" value="Cytochrome P450"/>
    <property type="match status" value="1"/>
</dbReference>
<accession>A0A4Z1P0U7</accession>
<proteinExistence type="inferred from homology"/>
<reference evidence="10 11" key="1">
    <citation type="submission" date="2019-04" db="EMBL/GenBank/DDBJ databases">
        <title>High contiguity whole genome sequence and gene annotation resource for two Venturia nashicola isolates.</title>
        <authorList>
            <person name="Prokchorchik M."/>
            <person name="Won K."/>
            <person name="Lee Y."/>
            <person name="Choi E.D."/>
            <person name="Segonzac C."/>
            <person name="Sohn K.H."/>
        </authorList>
    </citation>
    <scope>NUCLEOTIDE SEQUENCE [LARGE SCALE GENOMIC DNA]</scope>
    <source>
        <strain evidence="10 11">PRI2</strain>
    </source>
</reference>
<keyword evidence="6 8" id="KW-0408">Iron</keyword>
<dbReference type="InterPro" id="IPR002403">
    <property type="entry name" value="Cyt_P450_E_grp-IV"/>
</dbReference>
<evidence type="ECO:0000256" key="8">
    <source>
        <dbReference type="PIRSR" id="PIRSR602403-1"/>
    </source>
</evidence>
<dbReference type="Proteomes" id="UP000298493">
    <property type="component" value="Unassembled WGS sequence"/>
</dbReference>
<dbReference type="PANTHER" id="PTHR46206">
    <property type="entry name" value="CYTOCHROME P450"/>
    <property type="match status" value="1"/>
</dbReference>
<dbReference type="InterPro" id="IPR017972">
    <property type="entry name" value="Cyt_P450_CS"/>
</dbReference>
<evidence type="ECO:0000256" key="3">
    <source>
        <dbReference type="ARBA" id="ARBA00022617"/>
    </source>
</evidence>
<name>A0A4Z1P0U7_9PEZI</name>
<evidence type="ECO:0000256" key="7">
    <source>
        <dbReference type="ARBA" id="ARBA00023033"/>
    </source>
</evidence>
<evidence type="ECO:0000256" key="2">
    <source>
        <dbReference type="ARBA" id="ARBA00010617"/>
    </source>
</evidence>
<dbReference type="PRINTS" id="PR00465">
    <property type="entry name" value="EP450IV"/>
</dbReference>
<dbReference type="EMBL" id="SNSC02000022">
    <property type="protein sequence ID" value="TID14720.1"/>
    <property type="molecule type" value="Genomic_DNA"/>
</dbReference>
<evidence type="ECO:0000313" key="10">
    <source>
        <dbReference type="EMBL" id="TID14720.1"/>
    </source>
</evidence>
<dbReference type="GO" id="GO:0005506">
    <property type="term" value="F:iron ion binding"/>
    <property type="evidence" value="ECO:0007669"/>
    <property type="project" value="InterPro"/>
</dbReference>
<dbReference type="PROSITE" id="PS00086">
    <property type="entry name" value="CYTOCHROME_P450"/>
    <property type="match status" value="1"/>
</dbReference>
<dbReference type="PANTHER" id="PTHR46206:SF2">
    <property type="entry name" value="CYTOCHROME P450 MONOOXYGENASE AUSG-RELATED"/>
    <property type="match status" value="1"/>
</dbReference>
<dbReference type="Pfam" id="PF00067">
    <property type="entry name" value="p450"/>
    <property type="match status" value="1"/>
</dbReference>
<comment type="similarity">
    <text evidence="2 9">Belongs to the cytochrome P450 family.</text>
</comment>
<keyword evidence="11" id="KW-1185">Reference proteome</keyword>
<keyword evidence="3 8" id="KW-0349">Heme</keyword>
<dbReference type="InterPro" id="IPR001128">
    <property type="entry name" value="Cyt_P450"/>
</dbReference>
<keyword evidence="5 9" id="KW-0560">Oxidoreductase</keyword>
<dbReference type="GO" id="GO:0016705">
    <property type="term" value="F:oxidoreductase activity, acting on paired donors, with incorporation or reduction of molecular oxygen"/>
    <property type="evidence" value="ECO:0007669"/>
    <property type="project" value="InterPro"/>
</dbReference>
<keyword evidence="7 9" id="KW-0503">Monooxygenase</keyword>
<dbReference type="GO" id="GO:0004497">
    <property type="term" value="F:monooxygenase activity"/>
    <property type="evidence" value="ECO:0007669"/>
    <property type="project" value="UniProtKB-KW"/>
</dbReference>
<dbReference type="CDD" id="cd11041">
    <property type="entry name" value="CYP503A1-like"/>
    <property type="match status" value="1"/>
</dbReference>
<evidence type="ECO:0000256" key="1">
    <source>
        <dbReference type="ARBA" id="ARBA00001971"/>
    </source>
</evidence>
<protein>
    <submittedName>
        <fullName evidence="10">Putative cytochrome p450 protein</fullName>
    </submittedName>
</protein>
<keyword evidence="4 8" id="KW-0479">Metal-binding</keyword>
<organism evidence="10 11">
    <name type="scientific">Venturia nashicola</name>
    <dbReference type="NCBI Taxonomy" id="86259"/>
    <lineage>
        <taxon>Eukaryota</taxon>
        <taxon>Fungi</taxon>
        <taxon>Dikarya</taxon>
        <taxon>Ascomycota</taxon>
        <taxon>Pezizomycotina</taxon>
        <taxon>Dothideomycetes</taxon>
        <taxon>Pleosporomycetidae</taxon>
        <taxon>Venturiales</taxon>
        <taxon>Venturiaceae</taxon>
        <taxon>Venturia</taxon>
    </lineage>
</organism>
<comment type="caution">
    <text evidence="10">The sequence shown here is derived from an EMBL/GenBank/DDBJ whole genome shotgun (WGS) entry which is preliminary data.</text>
</comment>
<evidence type="ECO:0000256" key="4">
    <source>
        <dbReference type="ARBA" id="ARBA00022723"/>
    </source>
</evidence>
<dbReference type="GO" id="GO:0020037">
    <property type="term" value="F:heme binding"/>
    <property type="evidence" value="ECO:0007669"/>
    <property type="project" value="InterPro"/>
</dbReference>
<dbReference type="AlphaFoldDB" id="A0A4Z1P0U7"/>
<feature type="binding site" description="axial binding residue" evidence="8">
    <location>
        <position position="460"/>
    </location>
    <ligand>
        <name>heme</name>
        <dbReference type="ChEBI" id="CHEBI:30413"/>
    </ligand>
    <ligandPart>
        <name>Fe</name>
        <dbReference type="ChEBI" id="CHEBI:18248"/>
    </ligandPart>
</feature>
<dbReference type="OrthoDB" id="1844152at2759"/>
<evidence type="ECO:0000256" key="5">
    <source>
        <dbReference type="ARBA" id="ARBA00023002"/>
    </source>
</evidence>
<evidence type="ECO:0000313" key="11">
    <source>
        <dbReference type="Proteomes" id="UP000298493"/>
    </source>
</evidence>
<dbReference type="Gene3D" id="1.10.630.10">
    <property type="entry name" value="Cytochrome P450"/>
    <property type="match status" value="1"/>
</dbReference>